<dbReference type="PANTHER" id="PTHR46902">
    <property type="entry name" value="DOMON DOMAIN-CONTAINING PROTEIN FRRS1L"/>
    <property type="match status" value="1"/>
</dbReference>
<organism evidence="4">
    <name type="scientific">Medioppia subpectinata</name>
    <dbReference type="NCBI Taxonomy" id="1979941"/>
    <lineage>
        <taxon>Eukaryota</taxon>
        <taxon>Metazoa</taxon>
        <taxon>Ecdysozoa</taxon>
        <taxon>Arthropoda</taxon>
        <taxon>Chelicerata</taxon>
        <taxon>Arachnida</taxon>
        <taxon>Acari</taxon>
        <taxon>Acariformes</taxon>
        <taxon>Sarcoptiformes</taxon>
        <taxon>Oribatida</taxon>
        <taxon>Brachypylina</taxon>
        <taxon>Oppioidea</taxon>
        <taxon>Oppiidae</taxon>
        <taxon>Medioppia</taxon>
    </lineage>
</organism>
<dbReference type="GO" id="GO:0099072">
    <property type="term" value="P:regulation of postsynaptic membrane neurotransmitter receptor levels"/>
    <property type="evidence" value="ECO:0007669"/>
    <property type="project" value="TreeGrafter"/>
</dbReference>
<dbReference type="AlphaFoldDB" id="A0A7R9KLZ4"/>
<dbReference type="PANTHER" id="PTHR46902:SF1">
    <property type="entry name" value="DOMON DOMAIN-CONTAINING PROTEIN FRRS1L"/>
    <property type="match status" value="1"/>
</dbReference>
<dbReference type="EMBL" id="CAJPIZ010003185">
    <property type="protein sequence ID" value="CAG2106038.1"/>
    <property type="molecule type" value="Genomic_DNA"/>
</dbReference>
<protein>
    <recommendedName>
        <fullName evidence="3">DOMON domain-containing protein</fullName>
    </recommendedName>
</protein>
<feature type="transmembrane region" description="Helical" evidence="2">
    <location>
        <begin position="307"/>
        <end position="330"/>
    </location>
</feature>
<reference evidence="4" key="1">
    <citation type="submission" date="2020-11" db="EMBL/GenBank/DDBJ databases">
        <authorList>
            <person name="Tran Van P."/>
        </authorList>
    </citation>
    <scope>NUCLEOTIDE SEQUENCE</scope>
</reference>
<evidence type="ECO:0000259" key="3">
    <source>
        <dbReference type="PROSITE" id="PS50836"/>
    </source>
</evidence>
<evidence type="ECO:0000256" key="2">
    <source>
        <dbReference type="SAM" id="Phobius"/>
    </source>
</evidence>
<keyword evidence="2" id="KW-1133">Transmembrane helix</keyword>
<keyword evidence="2" id="KW-0472">Membrane</keyword>
<feature type="domain" description="DOMON" evidence="3">
    <location>
        <begin position="96"/>
        <end position="220"/>
    </location>
</feature>
<name>A0A7R9KLZ4_9ACAR</name>
<dbReference type="CDD" id="cd08760">
    <property type="entry name" value="Cyt_b561_FRRS1_like"/>
    <property type="match status" value="1"/>
</dbReference>
<evidence type="ECO:0000256" key="1">
    <source>
        <dbReference type="SAM" id="MobiDB-lite"/>
    </source>
</evidence>
<dbReference type="Proteomes" id="UP000759131">
    <property type="component" value="Unassembled WGS sequence"/>
</dbReference>
<dbReference type="InterPro" id="IPR005018">
    <property type="entry name" value="DOMON_domain"/>
</dbReference>
<feature type="region of interest" description="Disordered" evidence="1">
    <location>
        <begin position="28"/>
        <end position="65"/>
    </location>
</feature>
<dbReference type="EMBL" id="OC857760">
    <property type="protein sequence ID" value="CAD7625608.1"/>
    <property type="molecule type" value="Genomic_DNA"/>
</dbReference>
<evidence type="ECO:0000313" key="5">
    <source>
        <dbReference type="Proteomes" id="UP000759131"/>
    </source>
</evidence>
<feature type="transmembrane region" description="Helical" evidence="2">
    <location>
        <begin position="277"/>
        <end position="295"/>
    </location>
</feature>
<gene>
    <name evidence="4" type="ORF">OSB1V03_LOCUS6041</name>
</gene>
<dbReference type="OrthoDB" id="6488868at2759"/>
<proteinExistence type="predicted"/>
<keyword evidence="5" id="KW-1185">Reference proteome</keyword>
<keyword evidence="2" id="KW-0812">Transmembrane</keyword>
<accession>A0A7R9KLZ4</accession>
<dbReference type="Pfam" id="PF03351">
    <property type="entry name" value="DOMON"/>
    <property type="match status" value="1"/>
</dbReference>
<sequence>MVTTTWDSQAIHISAPVVIQHKPSLAYNRQGEPAESKQTSPGAAPPKGGDNLHASSVPHGQSSVAELGGHSRIPYDVCDRRFCIGLPANCVQYRTCNMLLSGGYVSRGDGMVEFEVYADVNKYNGNSYYSVGLSTDNKMGDDSVTDCMVSDGRPLIRNSVNIGRSNEYLSQNEYHSVTPLNTTYANGVLYCKWRRRRRSTIRGQQYDIKDRKYYVLLAFGLLGQNKDKEFHTERLASDRAVDIRQIGHVHTQSSAFLIRIHGTFMIVAWLGCGPHQLFGLAAVIISVLNPIGAAIRPKADSSKRWIFNWFHFLVGNAGHVCAITALFLAYNITVNQLSPIYLWILIMYIF</sequence>
<evidence type="ECO:0000313" key="4">
    <source>
        <dbReference type="EMBL" id="CAD7625608.1"/>
    </source>
</evidence>
<dbReference type="PROSITE" id="PS50836">
    <property type="entry name" value="DOMON"/>
    <property type="match status" value="1"/>
</dbReference>
<dbReference type="GO" id="GO:1900449">
    <property type="term" value="P:regulation of glutamate receptor signaling pathway"/>
    <property type="evidence" value="ECO:0007669"/>
    <property type="project" value="InterPro"/>
</dbReference>
<dbReference type="InterPro" id="IPR042789">
    <property type="entry name" value="FRRS1L"/>
</dbReference>